<gene>
    <name evidence="1" type="ORF">Ssi02_15820</name>
</gene>
<accession>A0A919V5X3</accession>
<keyword evidence="2" id="KW-1185">Reference proteome</keyword>
<reference evidence="1" key="1">
    <citation type="submission" date="2021-01" db="EMBL/GenBank/DDBJ databases">
        <title>Whole genome shotgun sequence of Sinosporangium siamense NBRC 109515.</title>
        <authorList>
            <person name="Komaki H."/>
            <person name="Tamura T."/>
        </authorList>
    </citation>
    <scope>NUCLEOTIDE SEQUENCE</scope>
    <source>
        <strain evidence="1">NBRC 109515</strain>
    </source>
</reference>
<sequence length="308" mass="33784">MFPAPEDIAVADRMRNAHRHARAVMGVLLEAETHEVWGWRGRTLSRPVSAPEGPAWLRLACISADQTNMTFWNGTLEADKILPASVPRPRLRNVYDWTPASWRYRAELYDHVTVQLASPTAVLRSTPHLPSAWWTALEVVLADIAPIATGRVTIGQAYLDSAMPRFLGTPVDTTVRSWSTAHGDLHFANLCAPTLHVLDWEGWGLAPTGYDAAVLHSYSLLVPAVAARIRDRLAHLLDTPAGRFAELAVITELLEFNARDDNLDLAAPLRDRAAHLLGRAIPPSDGRVGSLDFDGLDTKAWCGASGDE</sequence>
<dbReference type="EMBL" id="BOOW01000009">
    <property type="protein sequence ID" value="GII91351.1"/>
    <property type="molecule type" value="Genomic_DNA"/>
</dbReference>
<dbReference type="RefSeq" id="WP_204022685.1">
    <property type="nucleotide sequence ID" value="NZ_BOOW01000009.1"/>
</dbReference>
<name>A0A919V5X3_9ACTN</name>
<evidence type="ECO:0000313" key="2">
    <source>
        <dbReference type="Proteomes" id="UP000606172"/>
    </source>
</evidence>
<proteinExistence type="predicted"/>
<evidence type="ECO:0000313" key="1">
    <source>
        <dbReference type="EMBL" id="GII91351.1"/>
    </source>
</evidence>
<dbReference type="Proteomes" id="UP000606172">
    <property type="component" value="Unassembled WGS sequence"/>
</dbReference>
<dbReference type="AlphaFoldDB" id="A0A919V5X3"/>
<comment type="caution">
    <text evidence="1">The sequence shown here is derived from an EMBL/GenBank/DDBJ whole genome shotgun (WGS) entry which is preliminary data.</text>
</comment>
<organism evidence="1 2">
    <name type="scientific">Sinosporangium siamense</name>
    <dbReference type="NCBI Taxonomy" id="1367973"/>
    <lineage>
        <taxon>Bacteria</taxon>
        <taxon>Bacillati</taxon>
        <taxon>Actinomycetota</taxon>
        <taxon>Actinomycetes</taxon>
        <taxon>Streptosporangiales</taxon>
        <taxon>Streptosporangiaceae</taxon>
        <taxon>Sinosporangium</taxon>
    </lineage>
</organism>
<protein>
    <submittedName>
        <fullName evidence="1">Uncharacterized protein</fullName>
    </submittedName>
</protein>